<sequence length="80" mass="8963">MTLRFITLNVISTKELGEYSRRSGRVFASAPIPGTDTVHIWEWKRDPELDARDFAALLPCLLLSGLAGSAILSYILERKD</sequence>
<gene>
    <name evidence="2" type="ORF">A3C25_01145</name>
</gene>
<evidence type="ECO:0000313" key="2">
    <source>
        <dbReference type="EMBL" id="OGK25585.1"/>
    </source>
</evidence>
<comment type="caution">
    <text evidence="2">The sequence shown here is derived from an EMBL/GenBank/DDBJ whole genome shotgun (WGS) entry which is preliminary data.</text>
</comment>
<evidence type="ECO:0000256" key="1">
    <source>
        <dbReference type="SAM" id="Phobius"/>
    </source>
</evidence>
<name>A0A1F7H397_9BACT</name>
<keyword evidence="1" id="KW-0812">Transmembrane</keyword>
<dbReference type="Proteomes" id="UP000177913">
    <property type="component" value="Unassembled WGS sequence"/>
</dbReference>
<protein>
    <submittedName>
        <fullName evidence="2">Uncharacterized protein</fullName>
    </submittedName>
</protein>
<proteinExistence type="predicted"/>
<dbReference type="EMBL" id="MFZO01000006">
    <property type="protein sequence ID" value="OGK25585.1"/>
    <property type="molecule type" value="Genomic_DNA"/>
</dbReference>
<keyword evidence="1" id="KW-1133">Transmembrane helix</keyword>
<keyword evidence="1" id="KW-0472">Membrane</keyword>
<feature type="transmembrane region" description="Helical" evidence="1">
    <location>
        <begin position="54"/>
        <end position="76"/>
    </location>
</feature>
<reference evidence="2 3" key="1">
    <citation type="journal article" date="2016" name="Nat. Commun.">
        <title>Thousands of microbial genomes shed light on interconnected biogeochemical processes in an aquifer system.</title>
        <authorList>
            <person name="Anantharaman K."/>
            <person name="Brown C.T."/>
            <person name="Hug L.A."/>
            <person name="Sharon I."/>
            <person name="Castelle C.J."/>
            <person name="Probst A.J."/>
            <person name="Thomas B.C."/>
            <person name="Singh A."/>
            <person name="Wilkins M.J."/>
            <person name="Karaoz U."/>
            <person name="Brodie E.L."/>
            <person name="Williams K.H."/>
            <person name="Hubbard S.S."/>
            <person name="Banfield J.F."/>
        </authorList>
    </citation>
    <scope>NUCLEOTIDE SEQUENCE [LARGE SCALE GENOMIC DNA]</scope>
</reference>
<evidence type="ECO:0000313" key="3">
    <source>
        <dbReference type="Proteomes" id="UP000177913"/>
    </source>
</evidence>
<accession>A0A1F7H397</accession>
<dbReference type="AlphaFoldDB" id="A0A1F7H397"/>
<organism evidence="2 3">
    <name type="scientific">Candidatus Roizmanbacteria bacterium RIFCSPHIGHO2_02_FULL_38_11</name>
    <dbReference type="NCBI Taxonomy" id="1802039"/>
    <lineage>
        <taxon>Bacteria</taxon>
        <taxon>Candidatus Roizmaniibacteriota</taxon>
    </lineage>
</organism>